<dbReference type="Proteomes" id="UP000472262">
    <property type="component" value="Unassembled WGS sequence"/>
</dbReference>
<evidence type="ECO:0000313" key="5">
    <source>
        <dbReference type="Ensembl" id="ENSSGRP00000006772.1"/>
    </source>
</evidence>
<dbReference type="Pfam" id="PF03250">
    <property type="entry name" value="Tropomodulin"/>
    <property type="match status" value="1"/>
</dbReference>
<evidence type="ECO:0000313" key="6">
    <source>
        <dbReference type="Proteomes" id="UP000472262"/>
    </source>
</evidence>
<keyword evidence="3" id="KW-0206">Cytoskeleton</keyword>
<evidence type="ECO:0000256" key="4">
    <source>
        <dbReference type="SAM" id="MobiDB-lite"/>
    </source>
</evidence>
<dbReference type="GO" id="GO:0051694">
    <property type="term" value="P:pointed-end actin filament capping"/>
    <property type="evidence" value="ECO:0007669"/>
    <property type="project" value="InterPro"/>
</dbReference>
<reference evidence="5" key="2">
    <citation type="submission" date="2025-09" db="UniProtKB">
        <authorList>
            <consortium name="Ensembl"/>
        </authorList>
    </citation>
    <scope>IDENTIFICATION</scope>
</reference>
<dbReference type="GO" id="GO:0030239">
    <property type="term" value="P:myofibril assembly"/>
    <property type="evidence" value="ECO:0007669"/>
    <property type="project" value="TreeGrafter"/>
</dbReference>
<dbReference type="GO" id="GO:0005865">
    <property type="term" value="C:striated muscle thin filament"/>
    <property type="evidence" value="ECO:0007669"/>
    <property type="project" value="TreeGrafter"/>
</dbReference>
<protein>
    <submittedName>
        <fullName evidence="5">Tropomodulin 1</fullName>
    </submittedName>
</protein>
<sequence>MLPAGFRQRDQTKKAPTGMFQRDNLLSHLEKEAKEHPERDELVPYTGEKRAILGMHTLMSNQQYYEALASSTIVNKQGVIQCTRYKPVPDEQPNDTDVEETLQRIKRNDPDLVEVNLNNIKQVPRLATANTSTTCCCKHVRNTAAAHITHMNNPHIALADMLKVNTTLKSLNVESNFITGAGILALVESLKSNTTLLELKIDNQSQPLGNKVEMEIANILEKNTTLLKFGYHFTQQGPRLRGSNAMMNNNDLGKKHTH</sequence>
<dbReference type="Gene3D" id="3.80.10.10">
    <property type="entry name" value="Ribonuclease Inhibitor"/>
    <property type="match status" value="1"/>
</dbReference>
<accession>A0A672K6J7</accession>
<dbReference type="PANTHER" id="PTHR10901:SF8">
    <property type="entry name" value="TROPOMODULIN-1"/>
    <property type="match status" value="1"/>
</dbReference>
<dbReference type="Ensembl" id="ENSSGRT00000007385.1">
    <property type="protein sequence ID" value="ENSSGRP00000006772.1"/>
    <property type="gene ID" value="ENSSGRG00000004270.1"/>
</dbReference>
<proteinExistence type="predicted"/>
<keyword evidence="2" id="KW-0963">Cytoplasm</keyword>
<dbReference type="InterPro" id="IPR032675">
    <property type="entry name" value="LRR_dom_sf"/>
</dbReference>
<organism evidence="5 6">
    <name type="scientific">Sinocyclocheilus grahami</name>
    <name type="common">Dianchi golden-line fish</name>
    <name type="synonym">Barbus grahami</name>
    <dbReference type="NCBI Taxonomy" id="75366"/>
    <lineage>
        <taxon>Eukaryota</taxon>
        <taxon>Metazoa</taxon>
        <taxon>Chordata</taxon>
        <taxon>Craniata</taxon>
        <taxon>Vertebrata</taxon>
        <taxon>Euteleostomi</taxon>
        <taxon>Actinopterygii</taxon>
        <taxon>Neopterygii</taxon>
        <taxon>Teleostei</taxon>
        <taxon>Ostariophysi</taxon>
        <taxon>Cypriniformes</taxon>
        <taxon>Cyprinidae</taxon>
        <taxon>Cyprininae</taxon>
        <taxon>Sinocyclocheilus</taxon>
    </lineage>
</organism>
<dbReference type="SUPFAM" id="SSF52047">
    <property type="entry name" value="RNI-like"/>
    <property type="match status" value="1"/>
</dbReference>
<dbReference type="GO" id="GO:0007015">
    <property type="term" value="P:actin filament organization"/>
    <property type="evidence" value="ECO:0007669"/>
    <property type="project" value="TreeGrafter"/>
</dbReference>
<evidence type="ECO:0000256" key="3">
    <source>
        <dbReference type="ARBA" id="ARBA00023212"/>
    </source>
</evidence>
<dbReference type="InterPro" id="IPR004934">
    <property type="entry name" value="TMOD"/>
</dbReference>
<evidence type="ECO:0000256" key="1">
    <source>
        <dbReference type="ARBA" id="ARBA00004245"/>
    </source>
</evidence>
<dbReference type="GO" id="GO:0005523">
    <property type="term" value="F:tropomyosin binding"/>
    <property type="evidence" value="ECO:0007669"/>
    <property type="project" value="InterPro"/>
</dbReference>
<evidence type="ECO:0000256" key="2">
    <source>
        <dbReference type="ARBA" id="ARBA00022490"/>
    </source>
</evidence>
<keyword evidence="6" id="KW-1185">Reference proteome</keyword>
<reference evidence="5" key="1">
    <citation type="submission" date="2025-08" db="UniProtKB">
        <authorList>
            <consortium name="Ensembl"/>
        </authorList>
    </citation>
    <scope>IDENTIFICATION</scope>
</reference>
<dbReference type="GO" id="GO:0006936">
    <property type="term" value="P:muscle contraction"/>
    <property type="evidence" value="ECO:0007669"/>
    <property type="project" value="TreeGrafter"/>
</dbReference>
<comment type="subcellular location">
    <subcellularLocation>
        <location evidence="1">Cytoplasm</location>
        <location evidence="1">Cytoskeleton</location>
    </subcellularLocation>
</comment>
<dbReference type="PANTHER" id="PTHR10901">
    <property type="entry name" value="TROPOMODULIN"/>
    <property type="match status" value="1"/>
</dbReference>
<dbReference type="AlphaFoldDB" id="A0A672K6J7"/>
<name>A0A672K6J7_SINGR</name>
<feature type="region of interest" description="Disordered" evidence="4">
    <location>
        <begin position="1"/>
        <end position="23"/>
    </location>
</feature>